<reference evidence="2" key="1">
    <citation type="submission" date="2020-03" db="EMBL/GenBank/DDBJ databases">
        <title>The deep terrestrial virosphere.</title>
        <authorList>
            <person name="Holmfeldt K."/>
            <person name="Nilsson E."/>
            <person name="Simone D."/>
            <person name="Lopez-Fernandez M."/>
            <person name="Wu X."/>
            <person name="de Brujin I."/>
            <person name="Lundin D."/>
            <person name="Andersson A."/>
            <person name="Bertilsson S."/>
            <person name="Dopson M."/>
        </authorList>
    </citation>
    <scope>NUCLEOTIDE SEQUENCE</scope>
    <source>
        <strain evidence="5">MM171A01648</strain>
        <strain evidence="6">MM171B01066</strain>
        <strain evidence="4">MM415A03778</strain>
        <strain evidence="3">MM415B01769</strain>
        <strain evidence="2">TM448A04695</strain>
    </source>
</reference>
<feature type="compositionally biased region" description="Basic and acidic residues" evidence="1">
    <location>
        <begin position="43"/>
        <end position="78"/>
    </location>
</feature>
<dbReference type="EMBL" id="MT143807">
    <property type="protein sequence ID" value="QJB02790.1"/>
    <property type="molecule type" value="Genomic_DNA"/>
</dbReference>
<gene>
    <name evidence="5" type="ORF">MM171A01648_0002</name>
    <name evidence="6" type="ORF">MM171B01066_0010</name>
    <name evidence="4" type="ORF">MM415A03778_0010</name>
    <name evidence="3" type="ORF">MM415B01769_0013</name>
    <name evidence="2" type="ORF">TM448A04695_0010</name>
</gene>
<name>A0A6H2A2H6_9ZZZZ</name>
<proteinExistence type="predicted"/>
<evidence type="ECO:0000313" key="4">
    <source>
        <dbReference type="EMBL" id="QJA70361.1"/>
    </source>
</evidence>
<protein>
    <submittedName>
        <fullName evidence="2">Uncharacterized protein</fullName>
    </submittedName>
</protein>
<dbReference type="EMBL" id="MT144502">
    <property type="protein sequence ID" value="QJA54393.1"/>
    <property type="molecule type" value="Genomic_DNA"/>
</dbReference>
<evidence type="ECO:0000313" key="3">
    <source>
        <dbReference type="EMBL" id="QJA56922.1"/>
    </source>
</evidence>
<accession>A0A6H2A2H6</accession>
<dbReference type="AlphaFoldDB" id="A0A6H2A2H6"/>
<evidence type="ECO:0000313" key="6">
    <source>
        <dbReference type="EMBL" id="QJB02790.1"/>
    </source>
</evidence>
<dbReference type="EMBL" id="MT143600">
    <property type="protein sequence ID" value="QJA98676.1"/>
    <property type="molecule type" value="Genomic_DNA"/>
</dbReference>
<evidence type="ECO:0000256" key="1">
    <source>
        <dbReference type="SAM" id="MobiDB-lite"/>
    </source>
</evidence>
<evidence type="ECO:0000313" key="2">
    <source>
        <dbReference type="EMBL" id="QJA54393.1"/>
    </source>
</evidence>
<feature type="region of interest" description="Disordered" evidence="1">
    <location>
        <begin position="41"/>
        <end position="78"/>
    </location>
</feature>
<dbReference type="EMBL" id="MT141245">
    <property type="protein sequence ID" value="QJA56922.1"/>
    <property type="molecule type" value="Genomic_DNA"/>
</dbReference>
<evidence type="ECO:0000313" key="5">
    <source>
        <dbReference type="EMBL" id="QJA98676.1"/>
    </source>
</evidence>
<organism evidence="2">
    <name type="scientific">viral metagenome</name>
    <dbReference type="NCBI Taxonomy" id="1070528"/>
    <lineage>
        <taxon>unclassified sequences</taxon>
        <taxon>metagenomes</taxon>
        <taxon>organismal metagenomes</taxon>
    </lineage>
</organism>
<dbReference type="EMBL" id="MT141786">
    <property type="protein sequence ID" value="QJA70361.1"/>
    <property type="molecule type" value="Genomic_DNA"/>
</dbReference>
<sequence length="78" mass="8786">MNAEVELLVNKLLNKGMTYEEAIAETTALYNTAYLKGLADSRGINRPDGRIDSENPIKELHQGQTRDNRRDLPDIKGE</sequence>